<name>A0A291LAP4_9CAUD</name>
<keyword evidence="1" id="KW-0472">Membrane</keyword>
<accession>A0A291LAP4</accession>
<keyword evidence="1" id="KW-1133">Transmembrane helix</keyword>
<dbReference type="RefSeq" id="YP_009792726.1">
    <property type="nucleotide sequence ID" value="NC_047861.1"/>
</dbReference>
<dbReference type="EMBL" id="MF663786">
    <property type="protein sequence ID" value="ATI15678.1"/>
    <property type="molecule type" value="Genomic_DNA"/>
</dbReference>
<keyword evidence="3" id="KW-1185">Reference proteome</keyword>
<dbReference type="GeneID" id="54982934"/>
<feature type="transmembrane region" description="Helical" evidence="1">
    <location>
        <begin position="41"/>
        <end position="63"/>
    </location>
</feature>
<proteinExistence type="predicted"/>
<evidence type="ECO:0000313" key="3">
    <source>
        <dbReference type="Proteomes" id="UP000228765"/>
    </source>
</evidence>
<protein>
    <submittedName>
        <fullName evidence="2">Uncharacterized protein</fullName>
    </submittedName>
</protein>
<evidence type="ECO:0000256" key="1">
    <source>
        <dbReference type="SAM" id="Phobius"/>
    </source>
</evidence>
<dbReference type="KEGG" id="vg:54982934"/>
<sequence>MTYREALRESFVALLLSWRRLPVYGREILDELGDALRALGVALLLLLGPVLALLAPLWAFLVLADERKRAKQQADERKFAERFNRHQRVDRDVG</sequence>
<organism evidence="2 3">
    <name type="scientific">Bordetella phage vB_BbrM_PHB04</name>
    <dbReference type="NCBI Taxonomy" id="2029657"/>
    <lineage>
        <taxon>Viruses</taxon>
        <taxon>Duplodnaviria</taxon>
        <taxon>Heunggongvirae</taxon>
        <taxon>Uroviricota</taxon>
        <taxon>Caudoviricetes</taxon>
        <taxon>Phabquatrovirus</taxon>
        <taxon>Phabquatrovirus PHB04</taxon>
    </lineage>
</organism>
<evidence type="ECO:0000313" key="2">
    <source>
        <dbReference type="EMBL" id="ATI15678.1"/>
    </source>
</evidence>
<dbReference type="Proteomes" id="UP000228765">
    <property type="component" value="Segment"/>
</dbReference>
<keyword evidence="1" id="KW-0812">Transmembrane</keyword>
<reference evidence="2 3" key="1">
    <citation type="submission" date="2017-08" db="EMBL/GenBank/DDBJ databases">
        <title>Complete genome sequence of a novel bacteriophage infecting Bordetella bronchiseptica.</title>
        <authorList>
            <person name="Chen Y."/>
            <person name="Song J."/>
            <person name="Wu B."/>
        </authorList>
    </citation>
    <scope>NUCLEOTIDE SEQUENCE [LARGE SCALE GENOMIC DNA]</scope>
</reference>